<dbReference type="Gene3D" id="3.40.50.720">
    <property type="entry name" value="NAD(P)-binding Rossmann-like Domain"/>
    <property type="match status" value="1"/>
</dbReference>
<protein>
    <submittedName>
        <fullName evidence="2">Nucleoside-diphosphate-sugar epimerase</fullName>
    </submittedName>
</protein>
<dbReference type="Proteomes" id="UP000248326">
    <property type="component" value="Unassembled WGS sequence"/>
</dbReference>
<keyword evidence="3" id="KW-1185">Reference proteome</keyword>
<gene>
    <name evidence="2" type="ORF">DES52_101360</name>
</gene>
<dbReference type="InterPro" id="IPR001509">
    <property type="entry name" value="Epimerase_deHydtase"/>
</dbReference>
<dbReference type="Pfam" id="PF01370">
    <property type="entry name" value="Epimerase"/>
    <property type="match status" value="1"/>
</dbReference>
<organism evidence="2 3">
    <name type="scientific">Deinococcus yavapaiensis KR-236</name>
    <dbReference type="NCBI Taxonomy" id="694435"/>
    <lineage>
        <taxon>Bacteria</taxon>
        <taxon>Thermotogati</taxon>
        <taxon>Deinococcota</taxon>
        <taxon>Deinococci</taxon>
        <taxon>Deinococcales</taxon>
        <taxon>Deinococcaceae</taxon>
        <taxon>Deinococcus</taxon>
    </lineage>
</organism>
<reference evidence="2 3" key="1">
    <citation type="submission" date="2018-06" db="EMBL/GenBank/DDBJ databases">
        <title>Genomic Encyclopedia of Type Strains, Phase IV (KMG-IV): sequencing the most valuable type-strain genomes for metagenomic binning, comparative biology and taxonomic classification.</title>
        <authorList>
            <person name="Goeker M."/>
        </authorList>
    </citation>
    <scope>NUCLEOTIDE SEQUENCE [LARGE SCALE GENOMIC DNA]</scope>
    <source>
        <strain evidence="2 3">DSM 18048</strain>
    </source>
</reference>
<dbReference type="EMBL" id="QJSX01000001">
    <property type="protein sequence ID" value="PYE56555.1"/>
    <property type="molecule type" value="Genomic_DNA"/>
</dbReference>
<evidence type="ECO:0000259" key="1">
    <source>
        <dbReference type="Pfam" id="PF01370"/>
    </source>
</evidence>
<comment type="caution">
    <text evidence="2">The sequence shown here is derived from an EMBL/GenBank/DDBJ whole genome shotgun (WGS) entry which is preliminary data.</text>
</comment>
<dbReference type="PANTHER" id="PTHR48079:SF6">
    <property type="entry name" value="NAD(P)-BINDING DOMAIN-CONTAINING PROTEIN-RELATED"/>
    <property type="match status" value="1"/>
</dbReference>
<proteinExistence type="predicted"/>
<dbReference type="RefSeq" id="WP_170130841.1">
    <property type="nucleotide sequence ID" value="NZ_QJSX01000001.1"/>
</dbReference>
<dbReference type="GO" id="GO:0005737">
    <property type="term" value="C:cytoplasm"/>
    <property type="evidence" value="ECO:0007669"/>
    <property type="project" value="TreeGrafter"/>
</dbReference>
<dbReference type="PANTHER" id="PTHR48079">
    <property type="entry name" value="PROTEIN YEEZ"/>
    <property type="match status" value="1"/>
</dbReference>
<evidence type="ECO:0000313" key="2">
    <source>
        <dbReference type="EMBL" id="PYE56555.1"/>
    </source>
</evidence>
<sequence>MTGATGFLGGALVRRLVGEGVTVTATGRDEARGRALEALGVTFVPADLTDGELVRALCRDRDVVFHCGALSSPWGRASHFHAANVLGTNNVVAGCLASGARLVHVSSPSVYGGLGDRRDIREDAEWQEITTHYAHTKRLAETNVRRALPQATIVRPRAIFGPGDNAILPRVVRALRAGRLPIVGDGRTLVDLTFVDDAAEALVLCATRDAAIGRTYNVTGGDVRELWPLLFALCDRLGLAKPKRRLSKRAAWNLGHTLERVAAATGGWEPPLTRYTVTVLSTSLTLDISAVRGELGYRPTVSVDEGLERYAQALEEG</sequence>
<name>A0A318SHE6_9DEIO</name>
<feature type="domain" description="NAD-dependent epimerase/dehydratase" evidence="1">
    <location>
        <begin position="1"/>
        <end position="218"/>
    </location>
</feature>
<dbReference type="GO" id="GO:0004029">
    <property type="term" value="F:aldehyde dehydrogenase (NAD+) activity"/>
    <property type="evidence" value="ECO:0007669"/>
    <property type="project" value="TreeGrafter"/>
</dbReference>
<accession>A0A318SHE6</accession>
<evidence type="ECO:0000313" key="3">
    <source>
        <dbReference type="Proteomes" id="UP000248326"/>
    </source>
</evidence>
<dbReference type="InterPro" id="IPR051783">
    <property type="entry name" value="NAD(P)-dependent_oxidoreduct"/>
</dbReference>
<dbReference type="AlphaFoldDB" id="A0A318SHE6"/>
<dbReference type="SUPFAM" id="SSF51735">
    <property type="entry name" value="NAD(P)-binding Rossmann-fold domains"/>
    <property type="match status" value="1"/>
</dbReference>
<dbReference type="InterPro" id="IPR036291">
    <property type="entry name" value="NAD(P)-bd_dom_sf"/>
</dbReference>